<proteinExistence type="predicted"/>
<evidence type="ECO:0000313" key="2">
    <source>
        <dbReference type="Proteomes" id="UP000584642"/>
    </source>
</evidence>
<name>A0ABX2TMR3_9PROT</name>
<dbReference type="Pfam" id="PF11136">
    <property type="entry name" value="DUF2889"/>
    <property type="match status" value="1"/>
</dbReference>
<gene>
    <name evidence="1" type="ORF">HND93_31600</name>
</gene>
<organism evidence="1 2">
    <name type="scientific">Azospirillum oleiclasticum</name>
    <dbReference type="NCBI Taxonomy" id="2735135"/>
    <lineage>
        <taxon>Bacteria</taxon>
        <taxon>Pseudomonadati</taxon>
        <taxon>Pseudomonadota</taxon>
        <taxon>Alphaproteobacteria</taxon>
        <taxon>Rhodospirillales</taxon>
        <taxon>Azospirillaceae</taxon>
        <taxon>Azospirillum</taxon>
    </lineage>
</organism>
<sequence>MPLSKAAPRRHLHTREVVCRGYERDDGLWDIEATLTDSKSYSMPNQDRGGIAAGEALHGMAIRLTVDDDLVVRAVEAVTDHSPFTQCPAATPAYERLVGSSVGAGWRKAVTAAVGGVQGCTHLTDVLLGPLAVATLHTVHGGKALRRREAGEEEAPATRRPGIIDTCHALASDGPVVKREWPAFHTGT</sequence>
<protein>
    <submittedName>
        <fullName evidence="1">DUF2889 domain-containing protein</fullName>
    </submittedName>
</protein>
<dbReference type="Proteomes" id="UP000584642">
    <property type="component" value="Unassembled WGS sequence"/>
</dbReference>
<keyword evidence="2" id="KW-1185">Reference proteome</keyword>
<comment type="caution">
    <text evidence="1">The sequence shown here is derived from an EMBL/GenBank/DDBJ whole genome shotgun (WGS) entry which is preliminary data.</text>
</comment>
<reference evidence="1 2" key="1">
    <citation type="submission" date="2020-05" db="EMBL/GenBank/DDBJ databases">
        <title>Azospirillum oleiclasticum sp. nov, a nitrogen-fixing and heavy crude oil-emulsifying bacterium isolated from the crude oil of Yumen Oilfield.</title>
        <authorList>
            <person name="Wu D."/>
            <person name="Cai M."/>
            <person name="Zhang X."/>
        </authorList>
    </citation>
    <scope>NUCLEOTIDE SEQUENCE [LARGE SCALE GENOMIC DNA]</scope>
    <source>
        <strain evidence="1 2">ROY-1-1-2</strain>
    </source>
</reference>
<accession>A0ABX2TMR3</accession>
<dbReference type="EMBL" id="JABFDB010000038">
    <property type="protein sequence ID" value="NYZ24275.1"/>
    <property type="molecule type" value="Genomic_DNA"/>
</dbReference>
<evidence type="ECO:0000313" key="1">
    <source>
        <dbReference type="EMBL" id="NYZ24275.1"/>
    </source>
</evidence>
<dbReference type="InterPro" id="IPR021312">
    <property type="entry name" value="DUF2889"/>
</dbReference>
<dbReference type="RefSeq" id="WP_180286049.1">
    <property type="nucleotide sequence ID" value="NZ_JABFDB010000038.1"/>
</dbReference>